<dbReference type="Gene3D" id="1.10.3730.20">
    <property type="match status" value="1"/>
</dbReference>
<accession>A0A8T4L038</accession>
<sequence length="299" mass="32715">MLLLATAFVSGFSVFLNTFAVKGFDPFVFTTAKNVVVAVLLFSAVLLLREFRELKLLSQKQWLQLLAIGAIGGSFAFLIYFYALKEIAVAANAGFIHKTLFIWATLLAVVFLKEKINKKFLAGAALLMLGNFFLFSSISSFGLTEILLLAATMMWAAENVLAKHVLKNTSGRIVAFGRMFFGSLIMLGFLAATNQVQGMFELSVEQIQWVLLTAALLFLYVITYYAGLKYLKVSTATSMLLLSQPITGILSLVFLGEGLSFSHALGLFLIVAGTLVIFGFSVLAQLVKWKGLLLAAKRT</sequence>
<feature type="transmembrane region" description="Helical" evidence="1">
    <location>
        <begin position="173"/>
        <end position="192"/>
    </location>
</feature>
<evidence type="ECO:0000313" key="4">
    <source>
        <dbReference type="Proteomes" id="UP000683213"/>
    </source>
</evidence>
<feature type="transmembrane region" description="Helical" evidence="1">
    <location>
        <begin position="265"/>
        <end position="287"/>
    </location>
</feature>
<keyword evidence="1" id="KW-1133">Transmembrane helix</keyword>
<dbReference type="SUPFAM" id="SSF103481">
    <property type="entry name" value="Multidrug resistance efflux transporter EmrE"/>
    <property type="match status" value="2"/>
</dbReference>
<dbReference type="PANTHER" id="PTHR22911:SF137">
    <property type="entry name" value="SOLUTE CARRIER FAMILY 35 MEMBER G2-RELATED"/>
    <property type="match status" value="1"/>
</dbReference>
<dbReference type="EMBL" id="JAGVWF010000002">
    <property type="protein sequence ID" value="MBS3058819.1"/>
    <property type="molecule type" value="Genomic_DNA"/>
</dbReference>
<feature type="domain" description="EamA" evidence="2">
    <location>
        <begin position="2"/>
        <end position="135"/>
    </location>
</feature>
<dbReference type="Pfam" id="PF00892">
    <property type="entry name" value="EamA"/>
    <property type="match status" value="2"/>
</dbReference>
<feature type="transmembrane region" description="Helical" evidence="1">
    <location>
        <begin position="141"/>
        <end position="161"/>
    </location>
</feature>
<reference evidence="3" key="1">
    <citation type="submission" date="2021-03" db="EMBL/GenBank/DDBJ databases">
        <authorList>
            <person name="Jaffe A."/>
        </authorList>
    </citation>
    <scope>NUCLEOTIDE SEQUENCE</scope>
    <source>
        <strain evidence="3">RIFCSPHIGHO2_01_FULL_GW2011_AR10_43_9</strain>
    </source>
</reference>
<evidence type="ECO:0000259" key="2">
    <source>
        <dbReference type="Pfam" id="PF00892"/>
    </source>
</evidence>
<evidence type="ECO:0000256" key="1">
    <source>
        <dbReference type="SAM" id="Phobius"/>
    </source>
</evidence>
<feature type="transmembrane region" description="Helical" evidence="1">
    <location>
        <begin position="63"/>
        <end position="83"/>
    </location>
</feature>
<feature type="transmembrane region" description="Helical" evidence="1">
    <location>
        <begin position="119"/>
        <end position="135"/>
    </location>
</feature>
<dbReference type="AlphaFoldDB" id="A0A8T4L038"/>
<gene>
    <name evidence="3" type="ORF">J4224_00135</name>
</gene>
<feature type="transmembrane region" description="Helical" evidence="1">
    <location>
        <begin position="30"/>
        <end position="51"/>
    </location>
</feature>
<dbReference type="InterPro" id="IPR037185">
    <property type="entry name" value="EmrE-like"/>
</dbReference>
<evidence type="ECO:0000313" key="3">
    <source>
        <dbReference type="EMBL" id="MBS3058819.1"/>
    </source>
</evidence>
<feature type="domain" description="EamA" evidence="2">
    <location>
        <begin position="145"/>
        <end position="278"/>
    </location>
</feature>
<feature type="transmembrane region" description="Helical" evidence="1">
    <location>
        <begin position="207"/>
        <end position="227"/>
    </location>
</feature>
<feature type="transmembrane region" description="Helical" evidence="1">
    <location>
        <begin position="95"/>
        <end position="112"/>
    </location>
</feature>
<reference evidence="3" key="2">
    <citation type="submission" date="2021-05" db="EMBL/GenBank/DDBJ databases">
        <title>Protein family content uncovers lineage relationships and bacterial pathway maintenance mechanisms in DPANN archaea.</title>
        <authorList>
            <person name="Castelle C.J."/>
            <person name="Meheust R."/>
            <person name="Jaffe A.L."/>
            <person name="Seitz K."/>
            <person name="Gong X."/>
            <person name="Baker B.J."/>
            <person name="Banfield J.F."/>
        </authorList>
    </citation>
    <scope>NUCLEOTIDE SEQUENCE</scope>
    <source>
        <strain evidence="3">RIFCSPHIGHO2_01_FULL_GW2011_AR10_43_9</strain>
    </source>
</reference>
<proteinExistence type="predicted"/>
<dbReference type="InterPro" id="IPR000620">
    <property type="entry name" value="EamA_dom"/>
</dbReference>
<dbReference type="Proteomes" id="UP000683213">
    <property type="component" value="Unassembled WGS sequence"/>
</dbReference>
<dbReference type="GO" id="GO:0016020">
    <property type="term" value="C:membrane"/>
    <property type="evidence" value="ECO:0007669"/>
    <property type="project" value="InterPro"/>
</dbReference>
<name>A0A8T4L038_9ARCH</name>
<dbReference type="PANTHER" id="PTHR22911">
    <property type="entry name" value="ACYL-MALONYL CONDENSING ENZYME-RELATED"/>
    <property type="match status" value="1"/>
</dbReference>
<organism evidence="3 4">
    <name type="scientific">Candidatus Iainarchaeum sp</name>
    <dbReference type="NCBI Taxonomy" id="3101447"/>
    <lineage>
        <taxon>Archaea</taxon>
        <taxon>Candidatus Iainarchaeota</taxon>
        <taxon>Candidatus Iainarchaeia</taxon>
        <taxon>Candidatus Iainarchaeales</taxon>
        <taxon>Candidatus Iainarchaeaceae</taxon>
        <taxon>Candidatus Iainarchaeum</taxon>
    </lineage>
</organism>
<keyword evidence="1" id="KW-0472">Membrane</keyword>
<feature type="transmembrane region" description="Helical" evidence="1">
    <location>
        <begin position="239"/>
        <end position="259"/>
    </location>
</feature>
<keyword evidence="1" id="KW-0812">Transmembrane</keyword>
<comment type="caution">
    <text evidence="3">The sequence shown here is derived from an EMBL/GenBank/DDBJ whole genome shotgun (WGS) entry which is preliminary data.</text>
</comment>
<protein>
    <submittedName>
        <fullName evidence="3">DMT family transporter</fullName>
    </submittedName>
</protein>